<keyword evidence="4" id="KW-0645">Protease</keyword>
<dbReference type="InterPro" id="IPR027268">
    <property type="entry name" value="Peptidase_M4/M1_CTD_sf"/>
</dbReference>
<evidence type="ECO:0000256" key="6">
    <source>
        <dbReference type="ARBA" id="ARBA00022801"/>
    </source>
</evidence>
<dbReference type="GO" id="GO:0042277">
    <property type="term" value="F:peptide binding"/>
    <property type="evidence" value="ECO:0007669"/>
    <property type="project" value="TreeGrafter"/>
</dbReference>
<dbReference type="InterPro" id="IPR034016">
    <property type="entry name" value="M1_APN-typ"/>
</dbReference>
<dbReference type="GO" id="GO:0005737">
    <property type="term" value="C:cytoplasm"/>
    <property type="evidence" value="ECO:0007669"/>
    <property type="project" value="TreeGrafter"/>
</dbReference>
<feature type="domain" description="Peptidase M1 membrane alanine aminopeptidase" evidence="9">
    <location>
        <begin position="231"/>
        <end position="446"/>
    </location>
</feature>
<dbReference type="InterPro" id="IPR001930">
    <property type="entry name" value="Peptidase_M1"/>
</dbReference>
<evidence type="ECO:0000259" key="10">
    <source>
        <dbReference type="Pfam" id="PF11838"/>
    </source>
</evidence>
<dbReference type="InterPro" id="IPR050344">
    <property type="entry name" value="Peptidase_M1_aminopeptidases"/>
</dbReference>
<evidence type="ECO:0000256" key="4">
    <source>
        <dbReference type="ARBA" id="ARBA00022670"/>
    </source>
</evidence>
<evidence type="ECO:0000256" key="5">
    <source>
        <dbReference type="ARBA" id="ARBA00022723"/>
    </source>
</evidence>
<accession>A0A6J6CKD1</accession>
<comment type="cofactor">
    <cofactor evidence="1">
        <name>Zn(2+)</name>
        <dbReference type="ChEBI" id="CHEBI:29105"/>
    </cofactor>
</comment>
<name>A0A6J6CKD1_9ZZZZ</name>
<dbReference type="GO" id="GO:0016020">
    <property type="term" value="C:membrane"/>
    <property type="evidence" value="ECO:0007669"/>
    <property type="project" value="TreeGrafter"/>
</dbReference>
<dbReference type="InterPro" id="IPR045357">
    <property type="entry name" value="Aminopeptidase_N-like_N"/>
</dbReference>
<evidence type="ECO:0000256" key="2">
    <source>
        <dbReference type="ARBA" id="ARBA00010136"/>
    </source>
</evidence>
<evidence type="ECO:0000256" key="8">
    <source>
        <dbReference type="ARBA" id="ARBA00023049"/>
    </source>
</evidence>
<dbReference type="Pfam" id="PF01433">
    <property type="entry name" value="Peptidase_M1"/>
    <property type="match status" value="1"/>
</dbReference>
<dbReference type="GO" id="GO:0070006">
    <property type="term" value="F:metalloaminopeptidase activity"/>
    <property type="evidence" value="ECO:0007669"/>
    <property type="project" value="TreeGrafter"/>
</dbReference>
<dbReference type="Gene3D" id="2.60.40.1910">
    <property type="match status" value="1"/>
</dbReference>
<dbReference type="PANTHER" id="PTHR11533:SF174">
    <property type="entry name" value="PUROMYCIN-SENSITIVE AMINOPEPTIDASE-RELATED"/>
    <property type="match status" value="1"/>
</dbReference>
<dbReference type="GO" id="GO:0043171">
    <property type="term" value="P:peptide catabolic process"/>
    <property type="evidence" value="ECO:0007669"/>
    <property type="project" value="TreeGrafter"/>
</dbReference>
<organism evidence="12">
    <name type="scientific">freshwater metagenome</name>
    <dbReference type="NCBI Taxonomy" id="449393"/>
    <lineage>
        <taxon>unclassified sequences</taxon>
        <taxon>metagenomes</taxon>
        <taxon>ecological metagenomes</taxon>
    </lineage>
</organism>
<protein>
    <submittedName>
        <fullName evidence="12">Unannotated protein</fullName>
    </submittedName>
</protein>
<proteinExistence type="inferred from homology"/>
<evidence type="ECO:0000259" key="9">
    <source>
        <dbReference type="Pfam" id="PF01433"/>
    </source>
</evidence>
<keyword evidence="5" id="KW-0479">Metal-binding</keyword>
<dbReference type="Gene3D" id="1.25.50.20">
    <property type="match status" value="1"/>
</dbReference>
<evidence type="ECO:0000259" key="11">
    <source>
        <dbReference type="Pfam" id="PF17900"/>
    </source>
</evidence>
<keyword evidence="3" id="KW-0031">Aminopeptidase</keyword>
<comment type="similarity">
    <text evidence="2">Belongs to the peptidase M1 family.</text>
</comment>
<keyword evidence="7" id="KW-0862">Zinc</keyword>
<keyword evidence="6" id="KW-0378">Hydrolase</keyword>
<dbReference type="PRINTS" id="PR00756">
    <property type="entry name" value="ALADIPTASE"/>
</dbReference>
<dbReference type="GO" id="GO:0006508">
    <property type="term" value="P:proteolysis"/>
    <property type="evidence" value="ECO:0007669"/>
    <property type="project" value="UniProtKB-KW"/>
</dbReference>
<dbReference type="GO" id="GO:0005615">
    <property type="term" value="C:extracellular space"/>
    <property type="evidence" value="ECO:0007669"/>
    <property type="project" value="TreeGrafter"/>
</dbReference>
<dbReference type="SUPFAM" id="SSF63737">
    <property type="entry name" value="Leukotriene A4 hydrolase N-terminal domain"/>
    <property type="match status" value="1"/>
</dbReference>
<dbReference type="PANTHER" id="PTHR11533">
    <property type="entry name" value="PROTEASE M1 ZINC METALLOPROTEASE"/>
    <property type="match status" value="1"/>
</dbReference>
<gene>
    <name evidence="12" type="ORF">UFOPK1493_01111</name>
</gene>
<evidence type="ECO:0000256" key="3">
    <source>
        <dbReference type="ARBA" id="ARBA00022438"/>
    </source>
</evidence>
<evidence type="ECO:0000256" key="1">
    <source>
        <dbReference type="ARBA" id="ARBA00001947"/>
    </source>
</evidence>
<dbReference type="SUPFAM" id="SSF55486">
    <property type="entry name" value="Metalloproteases ('zincins'), catalytic domain"/>
    <property type="match status" value="1"/>
</dbReference>
<dbReference type="FunFam" id="1.10.390.10:FF:000006">
    <property type="entry name" value="Puromycin-sensitive aminopeptidase"/>
    <property type="match status" value="1"/>
</dbReference>
<dbReference type="InterPro" id="IPR024571">
    <property type="entry name" value="ERAP1-like_C_dom"/>
</dbReference>
<dbReference type="Pfam" id="PF11838">
    <property type="entry name" value="ERAP1_C"/>
    <property type="match status" value="1"/>
</dbReference>
<dbReference type="CDD" id="cd09601">
    <property type="entry name" value="M1_APN-Q_like"/>
    <property type="match status" value="1"/>
</dbReference>
<dbReference type="EMBL" id="CAEZSR010000030">
    <property type="protein sequence ID" value="CAB4551734.1"/>
    <property type="molecule type" value="Genomic_DNA"/>
</dbReference>
<dbReference type="Gene3D" id="1.10.390.10">
    <property type="entry name" value="Neutral Protease Domain 2"/>
    <property type="match status" value="1"/>
</dbReference>
<keyword evidence="8" id="KW-0482">Metalloprotease</keyword>
<dbReference type="Pfam" id="PF17900">
    <property type="entry name" value="Peptidase_M1_N"/>
    <property type="match status" value="1"/>
</dbReference>
<evidence type="ECO:0000256" key="7">
    <source>
        <dbReference type="ARBA" id="ARBA00022833"/>
    </source>
</evidence>
<dbReference type="GO" id="GO:0008270">
    <property type="term" value="F:zinc ion binding"/>
    <property type="evidence" value="ECO:0007669"/>
    <property type="project" value="InterPro"/>
</dbReference>
<dbReference type="Gene3D" id="2.60.40.1730">
    <property type="entry name" value="tricorn interacting facor f3 domain"/>
    <property type="match status" value="1"/>
</dbReference>
<dbReference type="InterPro" id="IPR042097">
    <property type="entry name" value="Aminopeptidase_N-like_N_sf"/>
</dbReference>
<dbReference type="AlphaFoldDB" id="A0A6J6CKD1"/>
<dbReference type="InterPro" id="IPR014782">
    <property type="entry name" value="Peptidase_M1_dom"/>
</dbReference>
<evidence type="ECO:0000313" key="12">
    <source>
        <dbReference type="EMBL" id="CAB4551734.1"/>
    </source>
</evidence>
<sequence length="847" mass="93347">MSDNPYRLRRTVLPERYDLVLEPDLAGASFTGTVVIDTTVAEADGSIVLNSAELDITAIEVDGVTATFELHPETERLVVHRPVVPGRAVLRIEFTGTLNDLLRGWYRSTYHDADGTAHVIATSQMQATDCRRAFPCFDEPDFKATFAVTLVVEPDLVAVSNGAEIERSARDDGKHVVRFAETMPMSTYLVAFVVGRLEVTEPVMVPRLGGGEIPLRIVHVPGKGHLTGFGLDVGAFSLGWYQDYYGIPYPTDKCDMIALPDFAAGAMENLGCITYRENLLLVDTSTSTQAEQQVLADVITHELAHMWFGDLVTMSWWNGIWLNEAFATFMEVACCDAYRPDWKRWASFSLERSVAFETDALAATRSVEFPVEAPDDCQGMFDVLTYQKGGALLRMLQQYLGEQEFRRGVQHYLTTHAHGNTETSDLWDAIEAVNPDTPVRRLMDSWIWQPGFPLVSARLDAHTLVLSQRRFGFDDEALGDAVATLFVVPLHLRNGATEWKVLLDADELRVELAEPDAPVVVNAGAHGFVRVAYDDALRARLTGDAISSLSVVERYSLVDDAWNAVVAGRLGAPELLAFLDGFGAERELAVWQAIGIALRGLGRLVEGEARDAFRARVRALAGLPLAELGWEPPAGEDDLTGKLRGLLVSTVAVLGNDPATQARCRAIVADPTGVHPELVAAATNVVAAVGDEADYERFLRAWRQAATPQEQLRFLYALGDFPTAELVQRSCELAMSGEVRTQNAAFLLARCIANREHGEQAWQFVRRHWDEANERFPANTIIYMVDPVKLLTGDAVSADVQSFFAEHEVPQSAKTLEQVLERQRVNTALRRREAPRLAADLTGPATG</sequence>
<feature type="domain" description="ERAP1-like C-terminal" evidence="10">
    <location>
        <begin position="519"/>
        <end position="824"/>
    </location>
</feature>
<feature type="domain" description="Aminopeptidase N-like N-terminal" evidence="11">
    <location>
        <begin position="14"/>
        <end position="189"/>
    </location>
</feature>
<reference evidence="12" key="1">
    <citation type="submission" date="2020-05" db="EMBL/GenBank/DDBJ databases">
        <authorList>
            <person name="Chiriac C."/>
            <person name="Salcher M."/>
            <person name="Ghai R."/>
            <person name="Kavagutti S V."/>
        </authorList>
    </citation>
    <scope>NUCLEOTIDE SEQUENCE</scope>
</reference>